<dbReference type="EMBL" id="VULO01000001">
    <property type="protein sequence ID" value="MSS83280.1"/>
    <property type="molecule type" value="Genomic_DNA"/>
</dbReference>
<keyword evidence="3" id="KW-1185">Reference proteome</keyword>
<evidence type="ECO:0000259" key="1">
    <source>
        <dbReference type="Pfam" id="PF08818"/>
    </source>
</evidence>
<sequence>MASSQPAMVPSDLPVDLVLQRATGQRFEEAKELSDLLQSISGKEPVVWAGKILGFGEYTYRYPSGHSGISPLLAFAPGPKHHTLYLVSDFATKWPEILEKLGPHRASKACLYITRLSKCDRDALRELLNASLAETLGESSS</sequence>
<evidence type="ECO:0000313" key="2">
    <source>
        <dbReference type="EMBL" id="MSS83280.1"/>
    </source>
</evidence>
<evidence type="ECO:0000313" key="3">
    <source>
        <dbReference type="Proteomes" id="UP000470875"/>
    </source>
</evidence>
<protein>
    <submittedName>
        <fullName evidence="2">DUF1801 domain-containing protein</fullName>
    </submittedName>
</protein>
<name>A0A6N7VQN6_9ACTO</name>
<dbReference type="AlphaFoldDB" id="A0A6N7VQN6"/>
<accession>A0A6N7VQN6</accession>
<dbReference type="InterPro" id="IPR014922">
    <property type="entry name" value="YdhG-like"/>
</dbReference>
<organism evidence="2 3">
    <name type="scientific">Scrofimicrobium canadense</name>
    <dbReference type="NCBI Taxonomy" id="2652290"/>
    <lineage>
        <taxon>Bacteria</taxon>
        <taxon>Bacillati</taxon>
        <taxon>Actinomycetota</taxon>
        <taxon>Actinomycetes</taxon>
        <taxon>Actinomycetales</taxon>
        <taxon>Actinomycetaceae</taxon>
        <taxon>Scrofimicrobium</taxon>
    </lineage>
</organism>
<dbReference type="Proteomes" id="UP000470875">
    <property type="component" value="Unassembled WGS sequence"/>
</dbReference>
<comment type="caution">
    <text evidence="2">The sequence shown here is derived from an EMBL/GenBank/DDBJ whole genome shotgun (WGS) entry which is preliminary data.</text>
</comment>
<gene>
    <name evidence="2" type="ORF">FYJ24_00560</name>
</gene>
<proteinExistence type="predicted"/>
<dbReference type="Pfam" id="PF08818">
    <property type="entry name" value="DUF1801"/>
    <property type="match status" value="1"/>
</dbReference>
<feature type="domain" description="YdhG-like" evidence="1">
    <location>
        <begin position="29"/>
        <end position="131"/>
    </location>
</feature>
<dbReference type="RefSeq" id="WP_206192405.1">
    <property type="nucleotide sequence ID" value="NZ_VULO01000001.1"/>
</dbReference>
<reference evidence="2 3" key="1">
    <citation type="submission" date="2019-08" db="EMBL/GenBank/DDBJ databases">
        <title>In-depth cultivation of the pig gut microbiome towards novel bacterial diversity and tailored functional studies.</title>
        <authorList>
            <person name="Wylensek D."/>
            <person name="Hitch T.C.A."/>
            <person name="Clavel T."/>
        </authorList>
    </citation>
    <scope>NUCLEOTIDE SEQUENCE [LARGE SCALE GENOMIC DNA]</scope>
    <source>
        <strain evidence="2 3">WB03_NA08</strain>
    </source>
</reference>